<protein>
    <submittedName>
        <fullName evidence="1">Uncharacterized protein</fullName>
    </submittedName>
</protein>
<dbReference type="EMBL" id="BGZK01000093">
    <property type="protein sequence ID" value="GBP18117.1"/>
    <property type="molecule type" value="Genomic_DNA"/>
</dbReference>
<organism evidence="1 2">
    <name type="scientific">Eumeta variegata</name>
    <name type="common">Bagworm moth</name>
    <name type="synonym">Eumeta japonica</name>
    <dbReference type="NCBI Taxonomy" id="151549"/>
    <lineage>
        <taxon>Eukaryota</taxon>
        <taxon>Metazoa</taxon>
        <taxon>Ecdysozoa</taxon>
        <taxon>Arthropoda</taxon>
        <taxon>Hexapoda</taxon>
        <taxon>Insecta</taxon>
        <taxon>Pterygota</taxon>
        <taxon>Neoptera</taxon>
        <taxon>Endopterygota</taxon>
        <taxon>Lepidoptera</taxon>
        <taxon>Glossata</taxon>
        <taxon>Ditrysia</taxon>
        <taxon>Tineoidea</taxon>
        <taxon>Psychidae</taxon>
        <taxon>Oiketicinae</taxon>
        <taxon>Eumeta</taxon>
    </lineage>
</organism>
<gene>
    <name evidence="1" type="ORF">EVAR_12897_1</name>
</gene>
<proteinExistence type="predicted"/>
<sequence>MKLIFRLYRLNSFYKYFPSFFTGRWGSQKESESPQSEGSALIRARVAAFLLGRGRALGHGRADIDVTQRRGAPGDAAAAQAPPPAPALVLHYACTCTCSPTFA</sequence>
<dbReference type="AlphaFoldDB" id="A0A4C1TVS5"/>
<comment type="caution">
    <text evidence="1">The sequence shown here is derived from an EMBL/GenBank/DDBJ whole genome shotgun (WGS) entry which is preliminary data.</text>
</comment>
<name>A0A4C1TVS5_EUMVA</name>
<evidence type="ECO:0000313" key="1">
    <source>
        <dbReference type="EMBL" id="GBP18117.1"/>
    </source>
</evidence>
<keyword evidence="2" id="KW-1185">Reference proteome</keyword>
<evidence type="ECO:0000313" key="2">
    <source>
        <dbReference type="Proteomes" id="UP000299102"/>
    </source>
</evidence>
<accession>A0A4C1TVS5</accession>
<dbReference type="Proteomes" id="UP000299102">
    <property type="component" value="Unassembled WGS sequence"/>
</dbReference>
<reference evidence="1 2" key="1">
    <citation type="journal article" date="2019" name="Commun. Biol.">
        <title>The bagworm genome reveals a unique fibroin gene that provides high tensile strength.</title>
        <authorList>
            <person name="Kono N."/>
            <person name="Nakamura H."/>
            <person name="Ohtoshi R."/>
            <person name="Tomita M."/>
            <person name="Numata K."/>
            <person name="Arakawa K."/>
        </authorList>
    </citation>
    <scope>NUCLEOTIDE SEQUENCE [LARGE SCALE GENOMIC DNA]</scope>
</reference>